<keyword evidence="3 6" id="KW-0812">Transmembrane</keyword>
<keyword evidence="4 6" id="KW-1133">Transmembrane helix</keyword>
<gene>
    <name evidence="7" type="ORF">SAMN04488500_12338</name>
</gene>
<feature type="transmembrane region" description="Helical" evidence="6">
    <location>
        <begin position="124"/>
        <end position="141"/>
    </location>
</feature>
<dbReference type="InterPro" id="IPR003740">
    <property type="entry name" value="YitT"/>
</dbReference>
<organism evidence="7 8">
    <name type="scientific">Sporomusa malonica</name>
    <dbReference type="NCBI Taxonomy" id="112901"/>
    <lineage>
        <taxon>Bacteria</taxon>
        <taxon>Bacillati</taxon>
        <taxon>Bacillota</taxon>
        <taxon>Negativicutes</taxon>
        <taxon>Selenomonadales</taxon>
        <taxon>Sporomusaceae</taxon>
        <taxon>Sporomusa</taxon>
    </lineage>
</organism>
<evidence type="ECO:0000256" key="1">
    <source>
        <dbReference type="ARBA" id="ARBA00004651"/>
    </source>
</evidence>
<evidence type="ECO:0000256" key="3">
    <source>
        <dbReference type="ARBA" id="ARBA00022692"/>
    </source>
</evidence>
<dbReference type="GO" id="GO:0005886">
    <property type="term" value="C:plasma membrane"/>
    <property type="evidence" value="ECO:0007669"/>
    <property type="project" value="UniProtKB-SubCell"/>
</dbReference>
<keyword evidence="8" id="KW-1185">Reference proteome</keyword>
<name>A0A1W2ED44_9FIRM</name>
<accession>A0A1W2ED44</accession>
<reference evidence="7 8" key="1">
    <citation type="submission" date="2017-04" db="EMBL/GenBank/DDBJ databases">
        <authorList>
            <person name="Afonso C.L."/>
            <person name="Miller P.J."/>
            <person name="Scott M.A."/>
            <person name="Spackman E."/>
            <person name="Goraichik I."/>
            <person name="Dimitrov K.M."/>
            <person name="Suarez D.L."/>
            <person name="Swayne D.E."/>
        </authorList>
    </citation>
    <scope>NUCLEOTIDE SEQUENCE [LARGE SCALE GENOMIC DNA]</scope>
    <source>
        <strain evidence="7 8">DSM 5090</strain>
    </source>
</reference>
<dbReference type="InterPro" id="IPR051461">
    <property type="entry name" value="UPF0750_membrane"/>
</dbReference>
<dbReference type="PANTHER" id="PTHR33545:SF5">
    <property type="entry name" value="UPF0750 MEMBRANE PROTEIN YITT"/>
    <property type="match status" value="1"/>
</dbReference>
<keyword evidence="5 6" id="KW-0472">Membrane</keyword>
<feature type="transmembrane region" description="Helical" evidence="6">
    <location>
        <begin position="15"/>
        <end position="43"/>
    </location>
</feature>
<dbReference type="Proteomes" id="UP000192738">
    <property type="component" value="Unassembled WGS sequence"/>
</dbReference>
<evidence type="ECO:0000256" key="5">
    <source>
        <dbReference type="ARBA" id="ARBA00023136"/>
    </source>
</evidence>
<sequence length="156" mass="16891">MLNVPFSVALMVVSIPFYLLSIFRMGWNFTLSTFFAVLTLSLFTEANRGIPDFIIPGYVGAILGGGLLGLGLSLLFWNGSSLGGVNVLALYLQKRFGWDPGKVTFGVDSIIVISYFYSVGLEKGLYSILSVIITSSIISYFKGKIASATLPQNAQQ</sequence>
<dbReference type="STRING" id="112901.SAMN04488500_12338"/>
<evidence type="ECO:0000313" key="8">
    <source>
        <dbReference type="Proteomes" id="UP000192738"/>
    </source>
</evidence>
<feature type="transmembrane region" description="Helical" evidence="6">
    <location>
        <begin position="55"/>
        <end position="77"/>
    </location>
</feature>
<proteinExistence type="predicted"/>
<keyword evidence="2" id="KW-1003">Cell membrane</keyword>
<evidence type="ECO:0000256" key="2">
    <source>
        <dbReference type="ARBA" id="ARBA00022475"/>
    </source>
</evidence>
<dbReference type="PANTHER" id="PTHR33545">
    <property type="entry name" value="UPF0750 MEMBRANE PROTEIN YITT-RELATED"/>
    <property type="match status" value="1"/>
</dbReference>
<evidence type="ECO:0000313" key="7">
    <source>
        <dbReference type="EMBL" id="SMD07641.1"/>
    </source>
</evidence>
<evidence type="ECO:0000256" key="4">
    <source>
        <dbReference type="ARBA" id="ARBA00022989"/>
    </source>
</evidence>
<comment type="subcellular location">
    <subcellularLocation>
        <location evidence="1">Cell membrane</location>
        <topology evidence="1">Multi-pass membrane protein</topology>
    </subcellularLocation>
</comment>
<dbReference type="Pfam" id="PF02588">
    <property type="entry name" value="YitT_membrane"/>
    <property type="match status" value="1"/>
</dbReference>
<protein>
    <submittedName>
        <fullName evidence="7">Uncharacterized 5xTM membrane BCR, YitT family COG1284</fullName>
    </submittedName>
</protein>
<dbReference type="EMBL" id="FWXI01000023">
    <property type="protein sequence ID" value="SMD07641.1"/>
    <property type="molecule type" value="Genomic_DNA"/>
</dbReference>
<dbReference type="AlphaFoldDB" id="A0A1W2ED44"/>
<evidence type="ECO:0000256" key="6">
    <source>
        <dbReference type="SAM" id="Phobius"/>
    </source>
</evidence>